<dbReference type="GO" id="GO:0016323">
    <property type="term" value="C:basolateral plasma membrane"/>
    <property type="evidence" value="ECO:0007669"/>
    <property type="project" value="TreeGrafter"/>
</dbReference>
<dbReference type="GO" id="GO:0005783">
    <property type="term" value="C:endoplasmic reticulum"/>
    <property type="evidence" value="ECO:0007669"/>
    <property type="project" value="UniProtKB-SubCell"/>
</dbReference>
<dbReference type="AlphaFoldDB" id="A0A915HUQ7"/>
<name>A0A915HUQ7_ROMCU</name>
<evidence type="ECO:0000256" key="3">
    <source>
        <dbReference type="ARBA" id="ARBA00022729"/>
    </source>
</evidence>
<dbReference type="GO" id="GO:0042157">
    <property type="term" value="P:lipoprotein metabolic process"/>
    <property type="evidence" value="ECO:0007669"/>
    <property type="project" value="TreeGrafter"/>
</dbReference>
<evidence type="ECO:0000313" key="6">
    <source>
        <dbReference type="Proteomes" id="UP000887565"/>
    </source>
</evidence>
<comment type="subcellular location">
    <subcellularLocation>
        <location evidence="1">Endoplasmic reticulum</location>
    </subcellularLocation>
</comment>
<protein>
    <submittedName>
        <fullName evidence="7">MTP large subunit lipid-binding domain-containing protein</fullName>
    </submittedName>
</protein>
<dbReference type="GO" id="GO:0008289">
    <property type="term" value="F:lipid binding"/>
    <property type="evidence" value="ECO:0007669"/>
    <property type="project" value="InterPro"/>
</dbReference>
<evidence type="ECO:0000259" key="5">
    <source>
        <dbReference type="Pfam" id="PF19444"/>
    </source>
</evidence>
<reference evidence="7" key="1">
    <citation type="submission" date="2022-11" db="UniProtKB">
        <authorList>
            <consortium name="WormBaseParasite"/>
        </authorList>
    </citation>
    <scope>IDENTIFICATION</scope>
</reference>
<dbReference type="PANTHER" id="PTHR13024:SF0">
    <property type="entry name" value="MICROSOMAL TRIACYLGLYCEROL TRANSFER PROTEIN"/>
    <property type="match status" value="1"/>
</dbReference>
<keyword evidence="2" id="KW-0813">Transport</keyword>
<keyword evidence="6" id="KW-1185">Reference proteome</keyword>
<dbReference type="PANTHER" id="PTHR13024">
    <property type="entry name" value="MICROSOMAL TRIGLYCERIDE TRANSFER PROTEIN, LARGE SUBUNIT"/>
    <property type="match status" value="1"/>
</dbReference>
<organism evidence="6 7">
    <name type="scientific">Romanomermis culicivorax</name>
    <name type="common">Nematode worm</name>
    <dbReference type="NCBI Taxonomy" id="13658"/>
    <lineage>
        <taxon>Eukaryota</taxon>
        <taxon>Metazoa</taxon>
        <taxon>Ecdysozoa</taxon>
        <taxon>Nematoda</taxon>
        <taxon>Enoplea</taxon>
        <taxon>Dorylaimia</taxon>
        <taxon>Mermithida</taxon>
        <taxon>Mermithoidea</taxon>
        <taxon>Mermithidae</taxon>
        <taxon>Romanomermis</taxon>
    </lineage>
</organism>
<evidence type="ECO:0000313" key="7">
    <source>
        <dbReference type="WBParaSite" id="nRc.2.0.1.t05276-RA"/>
    </source>
</evidence>
<dbReference type="WBParaSite" id="nRc.2.0.1.t05276-RA">
    <property type="protein sequence ID" value="nRc.2.0.1.t05276-RA"/>
    <property type="gene ID" value="nRc.2.0.1.g05276"/>
</dbReference>
<evidence type="ECO:0000256" key="2">
    <source>
        <dbReference type="ARBA" id="ARBA00022448"/>
    </source>
</evidence>
<dbReference type="InterPro" id="IPR045811">
    <property type="entry name" value="MTP_lip-bd"/>
</dbReference>
<dbReference type="GO" id="GO:0005548">
    <property type="term" value="F:phospholipid transporter activity"/>
    <property type="evidence" value="ECO:0007669"/>
    <property type="project" value="InterPro"/>
</dbReference>
<dbReference type="InterPro" id="IPR039988">
    <property type="entry name" value="MTTP"/>
</dbReference>
<dbReference type="GO" id="GO:0005794">
    <property type="term" value="C:Golgi apparatus"/>
    <property type="evidence" value="ECO:0007669"/>
    <property type="project" value="TreeGrafter"/>
</dbReference>
<feature type="domain" description="MTP large subunit lipid-binding" evidence="5">
    <location>
        <begin position="594"/>
        <end position="749"/>
    </location>
</feature>
<dbReference type="Pfam" id="PF19444">
    <property type="entry name" value="MTP_lip_bd"/>
    <property type="match status" value="1"/>
</dbReference>
<accession>A0A915HUQ7</accession>
<evidence type="ECO:0000256" key="4">
    <source>
        <dbReference type="ARBA" id="ARBA00022824"/>
    </source>
</evidence>
<evidence type="ECO:0000256" key="1">
    <source>
        <dbReference type="ARBA" id="ARBA00004240"/>
    </source>
</evidence>
<sequence length="784" mass="88935">MHSCQPHQCNASHYLFVRNGDCIGEIYENETRRSKSWDGALSFLFLLQNQQKFENLTYHVSFEDEGKGIHRRKIQLDQLGRQESILPIFNQTVHYKQTSKYVLEKFIIERIDVEDSLSIDAQNFKALDIEIVTIVQPTKKQMKSKDEISCASKNFDNCLAMFKTDFGYKKFTDSIESYFGFVIAMVSESLLQEKEESRRCTIVSRKGLKSISEYRDPESTRIFLKAVSRVERASDSDVKSCLELFADEYAHGFMNILATSGCYRFYKIVKDFTSNRTKDLWDKYVSMLPHAFSVEKLVVEDLMKIVTESDLDKPDMTLLFSAASILKSQRYMFKKRKEMKEYENLVGIFLEKLKDCQQESCYSAWLSSLENVPVPELISFIEQRLCTKFGYEDALLKIMRSMKSEAWSKKSIHQKLQYIYSNLCPKSQSQSARIIAAQLLLKITPTKDLKDQLFGMIQTMKESTSSGREILASLLSIIKEQATYNPNFKDIMTDLRKKRYYNQFLSIFAHGQSASLQRSVDVFGLFEPFYNLDIEFGGGLLKRAEAQVGLSMSDQVSTIAGLDLFSRGSSTIMNLVGSAQSSSSADDYKLGSSDDEDSNDDQTLTAGLKLKFFDHADKPIIFFNGQTELLGAVWAAGGETVILFNRTFLLNDFRVDLPAGNGFLLNVDLKSALSLKIGGSVEISLWYRNLKAALNSRGNFVSVAHLSVSSGNERLSQLDFDLSSTFESDILTDVDFYASPAKSCFQIAQIPHNVFITPPAPHTPPPLQPNLRTIHVARLAQRSD</sequence>
<keyword evidence="3" id="KW-0732">Signal</keyword>
<dbReference type="OMA" id="NASHYLF"/>
<keyword evidence="4" id="KW-0256">Endoplasmic reticulum</keyword>
<proteinExistence type="predicted"/>
<dbReference type="Proteomes" id="UP000887565">
    <property type="component" value="Unplaced"/>
</dbReference>